<evidence type="ECO:0000256" key="5">
    <source>
        <dbReference type="ARBA" id="ARBA00023002"/>
    </source>
</evidence>
<dbReference type="InterPro" id="IPR015884">
    <property type="entry name" value="Malic_enzyme_CS"/>
</dbReference>
<dbReference type="InterPro" id="IPR037062">
    <property type="entry name" value="Malic_N_dom_sf"/>
</dbReference>
<evidence type="ECO:0000256" key="6">
    <source>
        <dbReference type="ARBA" id="ARBA00029440"/>
    </source>
</evidence>
<dbReference type="InterPro" id="IPR012302">
    <property type="entry name" value="Malic_NAD-bd"/>
</dbReference>
<dbReference type="Gene3D" id="3.30.70.260">
    <property type="match status" value="1"/>
</dbReference>
<dbReference type="Pfam" id="PF03949">
    <property type="entry name" value="Malic_M"/>
    <property type="match status" value="1"/>
</dbReference>
<dbReference type="Pfam" id="PF00390">
    <property type="entry name" value="malic"/>
    <property type="match status" value="1"/>
</dbReference>
<evidence type="ECO:0000256" key="1">
    <source>
        <dbReference type="ARBA" id="ARBA00001936"/>
    </source>
</evidence>
<dbReference type="SUPFAM" id="SSF51735">
    <property type="entry name" value="NAD(P)-binding Rossmann-fold domains"/>
    <property type="match status" value="1"/>
</dbReference>
<dbReference type="InterPro" id="IPR045865">
    <property type="entry name" value="ACT-like_dom_sf"/>
</dbReference>
<dbReference type="PANTHER" id="PTHR43237:SF4">
    <property type="entry name" value="NADP-DEPENDENT MALIC ENZYME"/>
    <property type="match status" value="1"/>
</dbReference>
<feature type="domain" description="ACT" evidence="7">
    <location>
        <begin position="28"/>
        <end position="102"/>
    </location>
</feature>
<comment type="caution">
    <text evidence="8">The sequence shown here is derived from an EMBL/GenBank/DDBJ whole genome shotgun (WGS) entry which is preliminary data.</text>
</comment>
<dbReference type="Gene3D" id="3.40.50.10380">
    <property type="entry name" value="Malic enzyme, N-terminal domain"/>
    <property type="match status" value="1"/>
</dbReference>
<dbReference type="SUPFAM" id="SSF55021">
    <property type="entry name" value="ACT-like"/>
    <property type="match status" value="1"/>
</dbReference>
<dbReference type="PANTHER" id="PTHR43237">
    <property type="entry name" value="NADP-DEPENDENT MALIC ENZYME"/>
    <property type="match status" value="1"/>
</dbReference>
<dbReference type="InterPro" id="IPR001891">
    <property type="entry name" value="Malic_OxRdtase"/>
</dbReference>
<sequence>MIWRWLGFGKDSYQPEKDIGPYSNYRLAIRLELNQKPGVFAKLTNAIAKEGASIGAVDMISATKTKVVRDITLDTKNEEHGQRVLDRLEKLPDVKVLSASDRIFMLHLGGKLKMGSKFQISTRNTLSMAYTPGVGRVSQAIAKDPSLTYRFTSKSNSVAVITDGSAILGLGDLGPEAALPVMEGKVMLFQQFAGIDAWPICLNTRDPEQIIQTITNIAPGFGGINLEDISAPRCFEIERRLKATLDIPVMHDDQHGTAVVILSALLNALKVTNRELNQTKVVVNGLGAAGTACCQLLIAAGIGQLKGCDKKGLVLNEPMDVLRSTNDHLTNFIHYDQPTGTLQQALKGADVFIGLSSGNILRPKDLKPMAPEAIVFALANPDPEISPEDALGKCRIYASGRSDYPNQSNNLLAFPGLFRGALDVQAKEINQAMKLAAAHALANVIPAQSLNDEYIIPSVFDKNVVPAIAKAVAIAAKETGMARRNPKHEEGLE</sequence>
<comment type="pathway">
    <text evidence="6">Amino-acid biosynthesis.</text>
</comment>
<dbReference type="Gene3D" id="3.40.50.720">
    <property type="entry name" value="NAD(P)-binding Rossmann-like Domain"/>
    <property type="match status" value="1"/>
</dbReference>
<dbReference type="CDD" id="cd05311">
    <property type="entry name" value="NAD_bind_2_malic_enz"/>
    <property type="match status" value="1"/>
</dbReference>
<keyword evidence="5" id="KW-0560">Oxidoreductase</keyword>
<proteinExistence type="inferred from homology"/>
<dbReference type="SMART" id="SM01274">
    <property type="entry name" value="malic"/>
    <property type="match status" value="1"/>
</dbReference>
<evidence type="ECO:0000313" key="8">
    <source>
        <dbReference type="EMBL" id="MDT7041708.1"/>
    </source>
</evidence>
<dbReference type="RefSeq" id="WP_313832056.1">
    <property type="nucleotide sequence ID" value="NZ_JAQOUE010000001.1"/>
</dbReference>
<dbReference type="InterPro" id="IPR036291">
    <property type="entry name" value="NAD(P)-bd_dom_sf"/>
</dbReference>
<dbReference type="Pfam" id="PF13291">
    <property type="entry name" value="ACT_4"/>
    <property type="match status" value="1"/>
</dbReference>
<dbReference type="PROSITE" id="PS00331">
    <property type="entry name" value="MALIC_ENZYMES"/>
    <property type="match status" value="1"/>
</dbReference>
<organism evidence="8 9">
    <name type="scientific">Candidatus Nitronereus thalassa</name>
    <dbReference type="NCBI Taxonomy" id="3020898"/>
    <lineage>
        <taxon>Bacteria</taxon>
        <taxon>Pseudomonadati</taxon>
        <taxon>Nitrospirota</taxon>
        <taxon>Nitrospiria</taxon>
        <taxon>Nitrospirales</taxon>
        <taxon>Nitrospiraceae</taxon>
        <taxon>Candidatus Nitronereus</taxon>
    </lineage>
</organism>
<accession>A0ABU3K5T7</accession>
<reference evidence="8 9" key="1">
    <citation type="journal article" date="2023" name="ISME J.">
        <title>Cultivation and genomic characterization of novel and ubiquitous marine nitrite-oxidizing bacteria from the Nitrospirales.</title>
        <authorList>
            <person name="Mueller A.J."/>
            <person name="Daebeler A."/>
            <person name="Herbold C.W."/>
            <person name="Kirkegaard R.H."/>
            <person name="Daims H."/>
        </authorList>
    </citation>
    <scope>NUCLEOTIDE SEQUENCE [LARGE SCALE GENOMIC DNA]</scope>
    <source>
        <strain evidence="8 9">EB</strain>
    </source>
</reference>
<keyword evidence="4" id="KW-0479">Metal-binding</keyword>
<dbReference type="PROSITE" id="PS51671">
    <property type="entry name" value="ACT"/>
    <property type="match status" value="1"/>
</dbReference>
<evidence type="ECO:0000256" key="4">
    <source>
        <dbReference type="ARBA" id="ARBA00022723"/>
    </source>
</evidence>
<evidence type="ECO:0000256" key="2">
    <source>
        <dbReference type="ARBA" id="ARBA00001946"/>
    </source>
</evidence>
<evidence type="ECO:0000256" key="3">
    <source>
        <dbReference type="ARBA" id="ARBA00008785"/>
    </source>
</evidence>
<evidence type="ECO:0000313" key="9">
    <source>
        <dbReference type="Proteomes" id="UP001250932"/>
    </source>
</evidence>
<comment type="similarity">
    <text evidence="3">Belongs to the malic enzymes family.</text>
</comment>
<dbReference type="InterPro" id="IPR045213">
    <property type="entry name" value="Malic_NAD-bd_bact_type"/>
</dbReference>
<dbReference type="SMART" id="SM00919">
    <property type="entry name" value="Malic_M"/>
    <property type="match status" value="1"/>
</dbReference>
<dbReference type="InterPro" id="IPR051674">
    <property type="entry name" value="Malate_Decarboxylase"/>
</dbReference>
<dbReference type="InterPro" id="IPR046346">
    <property type="entry name" value="Aminoacid_DH-like_N_sf"/>
</dbReference>
<dbReference type="Proteomes" id="UP001250932">
    <property type="component" value="Unassembled WGS sequence"/>
</dbReference>
<evidence type="ECO:0000259" key="7">
    <source>
        <dbReference type="PROSITE" id="PS51671"/>
    </source>
</evidence>
<keyword evidence="9" id="KW-1185">Reference proteome</keyword>
<protein>
    <submittedName>
        <fullName evidence="8">NAD-dependent malic enzyme</fullName>
    </submittedName>
</protein>
<dbReference type="InterPro" id="IPR012301">
    <property type="entry name" value="Malic_N_dom"/>
</dbReference>
<comment type="cofactor">
    <cofactor evidence="1">
        <name>Mn(2+)</name>
        <dbReference type="ChEBI" id="CHEBI:29035"/>
    </cofactor>
</comment>
<dbReference type="SUPFAM" id="SSF53223">
    <property type="entry name" value="Aminoacid dehydrogenase-like, N-terminal domain"/>
    <property type="match status" value="1"/>
</dbReference>
<comment type="cofactor">
    <cofactor evidence="2">
        <name>Mg(2+)</name>
        <dbReference type="ChEBI" id="CHEBI:18420"/>
    </cofactor>
</comment>
<name>A0ABU3K5T7_9BACT</name>
<gene>
    <name evidence="8" type="ORF">PPG34_05050</name>
</gene>
<dbReference type="InterPro" id="IPR002912">
    <property type="entry name" value="ACT_dom"/>
</dbReference>
<dbReference type="EMBL" id="JAQOUE010000001">
    <property type="protein sequence ID" value="MDT7041708.1"/>
    <property type="molecule type" value="Genomic_DNA"/>
</dbReference>
<dbReference type="PIRSF" id="PIRSF000106">
    <property type="entry name" value="ME"/>
    <property type="match status" value="1"/>
</dbReference>